<dbReference type="AlphaFoldDB" id="C1DN09"/>
<sequence>MKNAIAVSVIVPVYNAERHIERTLDSLASQSLENIEVIVVDDASTDKSSQIIRSKEKSLNLVYFRQTVNQGAHNARLQGLQHARGAWIGFLDADDVAHPDMFGSMHEVASEHLSDIVVCGSYRVAESGERLGTKISFVENTEISTDVFGRFCRFEFGTGMLWNKLYRREIILPFKEMDFPWRQNLNEDLLLNIGCFSRASTIYLMKDILHDYTHNRTSATSITGRPKAYVETYRAYAVAVSRFSELGAGALENITEMYRTQLRWGNYNINNLEELSEYREELQQATNMLYRHYPHGLALLAARPERKPPVEQPIMKKITRKLIRTLQSMEILKTPR</sequence>
<dbReference type="PANTHER" id="PTHR22916">
    <property type="entry name" value="GLYCOSYLTRANSFERASE"/>
    <property type="match status" value="1"/>
</dbReference>
<dbReference type="InterPro" id="IPR001173">
    <property type="entry name" value="Glyco_trans_2-like"/>
</dbReference>
<dbReference type="InterPro" id="IPR029044">
    <property type="entry name" value="Nucleotide-diphossugar_trans"/>
</dbReference>
<dbReference type="Pfam" id="PF00535">
    <property type="entry name" value="Glycos_transf_2"/>
    <property type="match status" value="1"/>
</dbReference>
<dbReference type="Gene3D" id="3.90.550.10">
    <property type="entry name" value="Spore Coat Polysaccharide Biosynthesis Protein SpsA, Chain A"/>
    <property type="match status" value="1"/>
</dbReference>
<keyword evidence="3" id="KW-1185">Reference proteome</keyword>
<dbReference type="CDD" id="cd00761">
    <property type="entry name" value="Glyco_tranf_GTA_type"/>
    <property type="match status" value="1"/>
</dbReference>
<dbReference type="EnsemblBacteria" id="ACO79176">
    <property type="protein sequence ID" value="ACO79176"/>
    <property type="gene ID" value="Avin_30100"/>
</dbReference>
<evidence type="ECO:0000313" key="2">
    <source>
        <dbReference type="EMBL" id="ACO79176.1"/>
    </source>
</evidence>
<dbReference type="RefSeq" id="WP_012701563.1">
    <property type="nucleotide sequence ID" value="NC_012560.1"/>
</dbReference>
<dbReference type="HOGENOM" id="CLU_025996_25_1_6"/>
<dbReference type="GeneID" id="88186107"/>
<dbReference type="KEGG" id="avn:Avin_30100"/>
<dbReference type="CAZy" id="GT2">
    <property type="family name" value="Glycosyltransferase Family 2"/>
</dbReference>
<gene>
    <name evidence="2" type="ordered locus">Avin_30100</name>
</gene>
<dbReference type="eggNOG" id="COG0463">
    <property type="taxonomic scope" value="Bacteria"/>
</dbReference>
<dbReference type="Proteomes" id="UP000002424">
    <property type="component" value="Chromosome"/>
</dbReference>
<organism evidence="2 3">
    <name type="scientific">Azotobacter vinelandii (strain DJ / ATCC BAA-1303)</name>
    <dbReference type="NCBI Taxonomy" id="322710"/>
    <lineage>
        <taxon>Bacteria</taxon>
        <taxon>Pseudomonadati</taxon>
        <taxon>Pseudomonadota</taxon>
        <taxon>Gammaproteobacteria</taxon>
        <taxon>Pseudomonadales</taxon>
        <taxon>Pseudomonadaceae</taxon>
        <taxon>Azotobacter</taxon>
    </lineage>
</organism>
<protein>
    <submittedName>
        <fullName evidence="2">Glycosyl transferase, family 2 protein</fullName>
    </submittedName>
</protein>
<dbReference type="EMBL" id="CP001157">
    <property type="protein sequence ID" value="ACO79176.1"/>
    <property type="molecule type" value="Genomic_DNA"/>
</dbReference>
<proteinExistence type="predicted"/>
<name>C1DN09_AZOVD</name>
<dbReference type="GO" id="GO:0016758">
    <property type="term" value="F:hexosyltransferase activity"/>
    <property type="evidence" value="ECO:0007669"/>
    <property type="project" value="UniProtKB-ARBA"/>
</dbReference>
<evidence type="ECO:0000259" key="1">
    <source>
        <dbReference type="Pfam" id="PF00535"/>
    </source>
</evidence>
<feature type="domain" description="Glycosyltransferase 2-like" evidence="1">
    <location>
        <begin position="8"/>
        <end position="170"/>
    </location>
</feature>
<dbReference type="PANTHER" id="PTHR22916:SF3">
    <property type="entry name" value="UDP-GLCNAC:BETAGAL BETA-1,3-N-ACETYLGLUCOSAMINYLTRANSFERASE-LIKE PROTEIN 1"/>
    <property type="match status" value="1"/>
</dbReference>
<dbReference type="STRING" id="322710.Avin_30100"/>
<accession>C1DN09</accession>
<evidence type="ECO:0000313" key="3">
    <source>
        <dbReference type="Proteomes" id="UP000002424"/>
    </source>
</evidence>
<reference evidence="2 3" key="1">
    <citation type="journal article" date="2009" name="J. Bacteriol.">
        <title>Genome sequence of Azotobacter vinelandii, an obligate aerobe specialized to support diverse anaerobic metabolic processes.</title>
        <authorList>
            <person name="Setubal J.C."/>
            <person name="dos Santos P."/>
            <person name="Goldman B.S."/>
            <person name="Ertesvag H."/>
            <person name="Espin G."/>
            <person name="Rubio L.M."/>
            <person name="Valla S."/>
            <person name="Almeida N.F."/>
            <person name="Balasubramanian D."/>
            <person name="Cromes L."/>
            <person name="Curatti L."/>
            <person name="Du Z."/>
            <person name="Godsy E."/>
            <person name="Goodner B."/>
            <person name="Hellner-Burris K."/>
            <person name="Hernandez J.A."/>
            <person name="Houmiel K."/>
            <person name="Imperial J."/>
            <person name="Kennedy C."/>
            <person name="Larson T.J."/>
            <person name="Latreille P."/>
            <person name="Ligon L.S."/>
            <person name="Lu J."/>
            <person name="Maerk M."/>
            <person name="Miller N.M."/>
            <person name="Norton S."/>
            <person name="O'Carroll I.P."/>
            <person name="Paulsen I."/>
            <person name="Raulfs E.C."/>
            <person name="Roemer R."/>
            <person name="Rosser J."/>
            <person name="Segura D."/>
            <person name="Slater S."/>
            <person name="Stricklin S.L."/>
            <person name="Studholme D.J."/>
            <person name="Sun J."/>
            <person name="Viana C.J."/>
            <person name="Wallin E."/>
            <person name="Wang B."/>
            <person name="Wheeler C."/>
            <person name="Zhu H."/>
            <person name="Dean D.R."/>
            <person name="Dixon R."/>
            <person name="Wood D."/>
        </authorList>
    </citation>
    <scope>NUCLEOTIDE SEQUENCE [LARGE SCALE GENOMIC DNA]</scope>
    <source>
        <strain evidence="3">DJ / ATCC BAA-1303</strain>
    </source>
</reference>
<dbReference type="OrthoDB" id="9811884at2"/>
<dbReference type="SUPFAM" id="SSF53448">
    <property type="entry name" value="Nucleotide-diphospho-sugar transferases"/>
    <property type="match status" value="1"/>
</dbReference>
<keyword evidence="2" id="KW-0808">Transferase</keyword>